<dbReference type="EMBL" id="VUJU01006710">
    <property type="protein sequence ID" value="KAF0747804.1"/>
    <property type="molecule type" value="Genomic_DNA"/>
</dbReference>
<evidence type="ECO:0000313" key="2">
    <source>
        <dbReference type="Proteomes" id="UP000478052"/>
    </source>
</evidence>
<dbReference type="AlphaFoldDB" id="A0A6G0Y2L8"/>
<protein>
    <submittedName>
        <fullName evidence="1">E3 SUMO-protein ligase KIAA1586-like</fullName>
    </submittedName>
</protein>
<dbReference type="GO" id="GO:0016874">
    <property type="term" value="F:ligase activity"/>
    <property type="evidence" value="ECO:0007669"/>
    <property type="project" value="UniProtKB-KW"/>
</dbReference>
<name>A0A6G0Y2L8_APHCR</name>
<dbReference type="OrthoDB" id="6625780at2759"/>
<evidence type="ECO:0000313" key="1">
    <source>
        <dbReference type="EMBL" id="KAF0747804.1"/>
    </source>
</evidence>
<comment type="caution">
    <text evidence="1">The sequence shown here is derived from an EMBL/GenBank/DDBJ whole genome shotgun (WGS) entry which is preliminary data.</text>
</comment>
<dbReference type="PANTHER" id="PTHR37162">
    <property type="entry name" value="HAT FAMILY DIMERISATION DOMAINCONTAINING PROTEIN-RELATED"/>
    <property type="match status" value="1"/>
</dbReference>
<organism evidence="1 2">
    <name type="scientific">Aphis craccivora</name>
    <name type="common">Cowpea aphid</name>
    <dbReference type="NCBI Taxonomy" id="307492"/>
    <lineage>
        <taxon>Eukaryota</taxon>
        <taxon>Metazoa</taxon>
        <taxon>Ecdysozoa</taxon>
        <taxon>Arthropoda</taxon>
        <taxon>Hexapoda</taxon>
        <taxon>Insecta</taxon>
        <taxon>Pterygota</taxon>
        <taxon>Neoptera</taxon>
        <taxon>Paraneoptera</taxon>
        <taxon>Hemiptera</taxon>
        <taxon>Sternorrhyncha</taxon>
        <taxon>Aphidomorpha</taxon>
        <taxon>Aphidoidea</taxon>
        <taxon>Aphididae</taxon>
        <taxon>Aphidini</taxon>
        <taxon>Aphis</taxon>
        <taxon>Aphis</taxon>
    </lineage>
</organism>
<dbReference type="PANTHER" id="PTHR37162:SF1">
    <property type="entry name" value="BED-TYPE DOMAIN-CONTAINING PROTEIN"/>
    <property type="match status" value="1"/>
</dbReference>
<dbReference type="Proteomes" id="UP000478052">
    <property type="component" value="Unassembled WGS sequence"/>
</dbReference>
<keyword evidence="2" id="KW-1185">Reference proteome</keyword>
<reference evidence="1 2" key="1">
    <citation type="submission" date="2019-08" db="EMBL/GenBank/DDBJ databases">
        <title>Whole genome of Aphis craccivora.</title>
        <authorList>
            <person name="Voronova N.V."/>
            <person name="Shulinski R.S."/>
            <person name="Bandarenka Y.V."/>
            <person name="Zhorov D.G."/>
            <person name="Warner D."/>
        </authorList>
    </citation>
    <scope>NUCLEOTIDE SEQUENCE [LARGE SCALE GENOMIC DNA]</scope>
    <source>
        <strain evidence="1">180601</strain>
        <tissue evidence="1">Whole Body</tissue>
    </source>
</reference>
<sequence length="515" mass="59525">MIIISLIIFKLANCKVQTAKQTPSRQVCEPSSYKYLTFIVLHNVRMASSNDEDSTTRSTKGWPKKKPYLQNYSKKGARYFHCMFCNDSYLGGLSAVAKHSKTGKHACNAKSVANTIPINQMQQVSNNITTDKKVKEAEIKVAMFITEHNIAFLTSDHLISLIKSLSSESNVINKMSCNRTKATAIVTNVIGSIFNFIDESTDKSSTKHLAIVVRLMDYDEYKVRDEFLSLVEVKNCTAQGIYELIVNFFLKYSVPYKKNLIAFASDGANTMFGQHHSVKTLLENDNYSFKRQLEFKEFQTFLEIKPHKLLQPSQTRWLALHDCNTRILEQLKALKLYFQAEHLIDNKASDLYLRVSNPTFELYLNFLDFVLPILTSLNKLFQHEKPQIYHLYSKMASAYKTILDCYMQSNYLEKTDLEKVQYRNPQYFLKNDEIYVGGKCMTLLSETDYKLSSAEKKIFFTNCLNFYVECSKQIFQRFPFHSPKIMCLKYLSFLNPKEIKNTMSIAPQLIISKTF</sequence>
<accession>A0A6G0Y2L8</accession>
<keyword evidence="1" id="KW-0436">Ligase</keyword>
<proteinExistence type="predicted"/>
<gene>
    <name evidence="1" type="ORF">FWK35_00022230</name>
</gene>